<dbReference type="Pfam" id="PF14561">
    <property type="entry name" value="TPR_20"/>
    <property type="match status" value="1"/>
</dbReference>
<evidence type="ECO:0000256" key="5">
    <source>
        <dbReference type="ARBA" id="ARBA00023284"/>
    </source>
</evidence>
<dbReference type="GO" id="GO:0006950">
    <property type="term" value="P:response to stress"/>
    <property type="evidence" value="ECO:0007669"/>
    <property type="project" value="UniProtKB-ARBA"/>
</dbReference>
<dbReference type="InterPro" id="IPR036249">
    <property type="entry name" value="Thioredoxin-like_sf"/>
</dbReference>
<evidence type="ECO:0000313" key="7">
    <source>
        <dbReference type="EMBL" id="ACK64651.1"/>
    </source>
</evidence>
<dbReference type="GO" id="GO:0015035">
    <property type="term" value="F:protein-disulfide reductase activity"/>
    <property type="evidence" value="ECO:0007669"/>
    <property type="project" value="TreeGrafter"/>
</dbReference>
<keyword evidence="4" id="KW-1015">Disulfide bond</keyword>
<dbReference type="eggNOG" id="COG3118">
    <property type="taxonomic scope" value="Bacteria"/>
</dbReference>
<evidence type="ECO:0000256" key="1">
    <source>
        <dbReference type="ARBA" id="ARBA00008987"/>
    </source>
</evidence>
<organism evidence="7 8">
    <name type="scientific">Rippkaea orientalis (strain PCC 8801 / RF-1)</name>
    <name type="common">Cyanothece sp. (strain PCC 8801)</name>
    <dbReference type="NCBI Taxonomy" id="41431"/>
    <lineage>
        <taxon>Bacteria</taxon>
        <taxon>Bacillati</taxon>
        <taxon>Cyanobacteriota</taxon>
        <taxon>Cyanophyceae</taxon>
        <taxon>Oscillatoriophycideae</taxon>
        <taxon>Chroococcales</taxon>
        <taxon>Aphanothecaceae</taxon>
        <taxon>Rippkaea</taxon>
        <taxon>Rippkaea orientalis</taxon>
    </lineage>
</organism>
<dbReference type="CDD" id="cd02947">
    <property type="entry name" value="TRX_family"/>
    <property type="match status" value="1"/>
</dbReference>
<accession>B7JVT0</accession>
<dbReference type="PANTHER" id="PTHR45663">
    <property type="entry name" value="GEO12009P1"/>
    <property type="match status" value="1"/>
</dbReference>
<dbReference type="STRING" id="41431.PCC8801_0560"/>
<dbReference type="InterPro" id="IPR011990">
    <property type="entry name" value="TPR-like_helical_dom_sf"/>
</dbReference>
<keyword evidence="5" id="KW-0676">Redox-active center</keyword>
<feature type="domain" description="Thioredoxin" evidence="6">
    <location>
        <begin position="1"/>
        <end position="108"/>
    </location>
</feature>
<dbReference type="InterPro" id="IPR013766">
    <property type="entry name" value="Thioredoxin_domain"/>
</dbReference>
<keyword evidence="8" id="KW-1185">Reference proteome</keyword>
<reference evidence="8" key="1">
    <citation type="journal article" date="2011" name="MBio">
        <title>Novel metabolic attributes of the genus Cyanothece, comprising a group of unicellular nitrogen-fixing Cyanobacteria.</title>
        <authorList>
            <person name="Bandyopadhyay A."/>
            <person name="Elvitigala T."/>
            <person name="Welsh E."/>
            <person name="Stockel J."/>
            <person name="Liberton M."/>
            <person name="Min H."/>
            <person name="Sherman L.A."/>
            <person name="Pakrasi H.B."/>
        </authorList>
    </citation>
    <scope>NUCLEOTIDE SEQUENCE [LARGE SCALE GENOMIC DNA]</scope>
    <source>
        <strain evidence="8">PCC 8801</strain>
    </source>
</reference>
<keyword evidence="3" id="KW-0249">Electron transport</keyword>
<keyword evidence="2" id="KW-0813">Transport</keyword>
<dbReference type="SUPFAM" id="SSF52833">
    <property type="entry name" value="Thioredoxin-like"/>
    <property type="match status" value="1"/>
</dbReference>
<gene>
    <name evidence="7" type="ordered locus">PCC8801_0560</name>
</gene>
<dbReference type="Gene3D" id="3.40.30.10">
    <property type="entry name" value="Glutaredoxin"/>
    <property type="match status" value="1"/>
</dbReference>
<evidence type="ECO:0000256" key="2">
    <source>
        <dbReference type="ARBA" id="ARBA00022448"/>
    </source>
</evidence>
<dbReference type="PANTHER" id="PTHR45663:SF11">
    <property type="entry name" value="GEO12009P1"/>
    <property type="match status" value="1"/>
</dbReference>
<evidence type="ECO:0000256" key="4">
    <source>
        <dbReference type="ARBA" id="ARBA00023157"/>
    </source>
</evidence>
<dbReference type="KEGG" id="cyp:PCC8801_0560"/>
<evidence type="ECO:0000256" key="3">
    <source>
        <dbReference type="ARBA" id="ARBA00022982"/>
    </source>
</evidence>
<dbReference type="Proteomes" id="UP000008204">
    <property type="component" value="Chromosome"/>
</dbReference>
<proteinExistence type="inferred from homology"/>
<dbReference type="Pfam" id="PF14559">
    <property type="entry name" value="TPR_19"/>
    <property type="match status" value="1"/>
</dbReference>
<dbReference type="EMBL" id="CP001287">
    <property type="protein sequence ID" value="ACK64651.1"/>
    <property type="molecule type" value="Genomic_DNA"/>
</dbReference>
<dbReference type="PROSITE" id="PS00194">
    <property type="entry name" value="THIOREDOXIN_1"/>
    <property type="match status" value="1"/>
</dbReference>
<protein>
    <submittedName>
        <fullName evidence="7">Thioredoxin domain protein</fullName>
    </submittedName>
</protein>
<dbReference type="PROSITE" id="PS51352">
    <property type="entry name" value="THIOREDOXIN_2"/>
    <property type="match status" value="1"/>
</dbReference>
<evidence type="ECO:0000313" key="8">
    <source>
        <dbReference type="Proteomes" id="UP000008204"/>
    </source>
</evidence>
<sequence>MGYVIDVDQDNFEREVIENSYKKPVIIDFYATWCGPCKLLKPILENLQKEYDFILAKIDIDQQPQLAQQFKVEGVPDVKIAINGQMIPGFVGVLPEPEIRELLEQLNLPSEVNLKIEAVRQAIAEQNAPKAKQIFDELFAKYPDHPPVILEAATFLIRVNRLEEAEKLLKTIRSENREYYNKAQSMQSLIAFQQIANNHGDSELDELFAKGAQLTLVEDYEGALNVFLHIVQQNRKYRDDGARKAMISLFNLLGNNHPLTKKYQQELMLTLY</sequence>
<comment type="similarity">
    <text evidence="1">Belongs to the thioredoxin family.</text>
</comment>
<dbReference type="SUPFAM" id="SSF48452">
    <property type="entry name" value="TPR-like"/>
    <property type="match status" value="1"/>
</dbReference>
<dbReference type="AlphaFoldDB" id="B7JVT0"/>
<dbReference type="Pfam" id="PF00085">
    <property type="entry name" value="Thioredoxin"/>
    <property type="match status" value="1"/>
</dbReference>
<evidence type="ECO:0000259" key="6">
    <source>
        <dbReference type="PROSITE" id="PS51352"/>
    </source>
</evidence>
<dbReference type="HOGENOM" id="CLU_046120_1_1_3"/>
<dbReference type="Gene3D" id="1.25.40.10">
    <property type="entry name" value="Tetratricopeptide repeat domain"/>
    <property type="match status" value="2"/>
</dbReference>
<name>B7JVT0_RIPO1</name>
<dbReference type="GO" id="GO:0005737">
    <property type="term" value="C:cytoplasm"/>
    <property type="evidence" value="ECO:0007669"/>
    <property type="project" value="TreeGrafter"/>
</dbReference>
<dbReference type="RefSeq" id="WP_012593928.1">
    <property type="nucleotide sequence ID" value="NC_011726.1"/>
</dbReference>
<dbReference type="OrthoDB" id="9790390at2"/>
<dbReference type="InterPro" id="IPR017937">
    <property type="entry name" value="Thioredoxin_CS"/>
</dbReference>